<feature type="region of interest" description="Disordered" evidence="1">
    <location>
        <begin position="52"/>
        <end position="91"/>
    </location>
</feature>
<organism evidence="2 3">
    <name type="scientific">Pseudonocardia eucalypti</name>
    <dbReference type="NCBI Taxonomy" id="648755"/>
    <lineage>
        <taxon>Bacteria</taxon>
        <taxon>Bacillati</taxon>
        <taxon>Actinomycetota</taxon>
        <taxon>Actinomycetes</taxon>
        <taxon>Pseudonocardiales</taxon>
        <taxon>Pseudonocardiaceae</taxon>
        <taxon>Pseudonocardia</taxon>
    </lineage>
</organism>
<dbReference type="EMBL" id="BAABJP010000064">
    <property type="protein sequence ID" value="GAA5175314.1"/>
    <property type="molecule type" value="Genomic_DNA"/>
</dbReference>
<comment type="caution">
    <text evidence="2">The sequence shown here is derived from an EMBL/GenBank/DDBJ whole genome shotgun (WGS) entry which is preliminary data.</text>
</comment>
<evidence type="ECO:0000313" key="3">
    <source>
        <dbReference type="Proteomes" id="UP001428817"/>
    </source>
</evidence>
<keyword evidence="3" id="KW-1185">Reference proteome</keyword>
<evidence type="ECO:0000256" key="1">
    <source>
        <dbReference type="SAM" id="MobiDB-lite"/>
    </source>
</evidence>
<name>A0ABP9RCV4_9PSEU</name>
<dbReference type="Proteomes" id="UP001428817">
    <property type="component" value="Unassembled WGS sequence"/>
</dbReference>
<protein>
    <submittedName>
        <fullName evidence="2">Uncharacterized protein</fullName>
    </submittedName>
</protein>
<reference evidence="3" key="1">
    <citation type="journal article" date="2019" name="Int. J. Syst. Evol. Microbiol.">
        <title>The Global Catalogue of Microorganisms (GCM) 10K type strain sequencing project: providing services to taxonomists for standard genome sequencing and annotation.</title>
        <authorList>
            <consortium name="The Broad Institute Genomics Platform"/>
            <consortium name="The Broad Institute Genome Sequencing Center for Infectious Disease"/>
            <person name="Wu L."/>
            <person name="Ma J."/>
        </authorList>
    </citation>
    <scope>NUCLEOTIDE SEQUENCE [LARGE SCALE GENOMIC DNA]</scope>
    <source>
        <strain evidence="3">JCM 18303</strain>
    </source>
</reference>
<evidence type="ECO:0000313" key="2">
    <source>
        <dbReference type="EMBL" id="GAA5175314.1"/>
    </source>
</evidence>
<gene>
    <name evidence="2" type="ORF">GCM10023321_81150</name>
</gene>
<sequence length="105" mass="11058">MQGMVDLGDRAGDVRAELVQDGEHALHATGALPPGVAEVDVGTVAIKRVAEDQLNDPRAHTGSPPVVQVPGEVGLGEQPHGRRRVATGRPAVVPRVDRIGRLERP</sequence>
<accession>A0ABP9RCV4</accession>
<proteinExistence type="predicted"/>